<organism evidence="2 3">
    <name type="scientific">Limulus polyphemus</name>
    <name type="common">Atlantic horseshoe crab</name>
    <dbReference type="NCBI Taxonomy" id="6850"/>
    <lineage>
        <taxon>Eukaryota</taxon>
        <taxon>Metazoa</taxon>
        <taxon>Ecdysozoa</taxon>
        <taxon>Arthropoda</taxon>
        <taxon>Chelicerata</taxon>
        <taxon>Merostomata</taxon>
        <taxon>Xiphosura</taxon>
        <taxon>Limulidae</taxon>
        <taxon>Limulus</taxon>
    </lineage>
</organism>
<dbReference type="PANTHER" id="PTHR15623">
    <property type="entry name" value="SPERMATOGENESIS-ASSOCIATED SERINE-RICH PROTEIN 2-RELATED"/>
    <property type="match status" value="1"/>
</dbReference>
<dbReference type="PANTHER" id="PTHR15623:SF11">
    <property type="entry name" value="SPERMATOGENESIS-ASSOCIATED SERINE-RICH PROTEIN 2"/>
    <property type="match status" value="1"/>
</dbReference>
<accession>A0ABM1T460</accession>
<dbReference type="RefSeq" id="XP_022250666.1">
    <property type="nucleotide sequence ID" value="XM_022394958.1"/>
</dbReference>
<proteinExistence type="predicted"/>
<feature type="region of interest" description="Disordered" evidence="1">
    <location>
        <begin position="157"/>
        <end position="276"/>
    </location>
</feature>
<evidence type="ECO:0000256" key="1">
    <source>
        <dbReference type="SAM" id="MobiDB-lite"/>
    </source>
</evidence>
<dbReference type="Proteomes" id="UP000694941">
    <property type="component" value="Unplaced"/>
</dbReference>
<gene>
    <name evidence="3" type="primary">LOC106466887</name>
</gene>
<sequence length="276" mass="31182">MEKVKKDAKQLLTKRQEMGASLKTRTDRASSMSEIELNELRADIKHFVVERKYDEDLGKTLRFVWDRDRILEEIKKFGEIHHVKNLYGHRRHSLSSATSSIAAENNLQEDAAGVSGVLSSDNGSACAASNKDTPVTVQSVPPVHYLKEGRPRIFSNTERRFGYQSDNYHSYGSGRGRVNFSSRGRGQQNRQDNRTSGGLPQRGNYNGPLRTEGRSFASQQPRGRRSPRRDRFPRSQQHFAFQSEKQLTDDPRGENLGNGKPNPADGSELINGIMEH</sequence>
<reference evidence="3" key="1">
    <citation type="submission" date="2025-08" db="UniProtKB">
        <authorList>
            <consortium name="RefSeq"/>
        </authorList>
    </citation>
    <scope>IDENTIFICATION</scope>
    <source>
        <tissue evidence="3">Muscle</tissue>
    </source>
</reference>
<dbReference type="InterPro" id="IPR009816">
    <property type="entry name" value="SPATS2-like"/>
</dbReference>
<protein>
    <submittedName>
        <fullName evidence="3">SPATS2-like protein</fullName>
    </submittedName>
</protein>
<name>A0ABM1T460_LIMPO</name>
<evidence type="ECO:0000313" key="3">
    <source>
        <dbReference type="RefSeq" id="XP_022250666.1"/>
    </source>
</evidence>
<dbReference type="Pfam" id="PF07139">
    <property type="entry name" value="SPATS2-like"/>
    <property type="match status" value="1"/>
</dbReference>
<evidence type="ECO:0000313" key="2">
    <source>
        <dbReference type="Proteomes" id="UP000694941"/>
    </source>
</evidence>
<dbReference type="GeneID" id="106466887"/>
<keyword evidence="2" id="KW-1185">Reference proteome</keyword>